<evidence type="ECO:0000313" key="2">
    <source>
        <dbReference type="Proteomes" id="UP000247702"/>
    </source>
</evidence>
<proteinExistence type="predicted"/>
<reference evidence="1 2" key="1">
    <citation type="submission" date="2017-11" db="EMBL/GenBank/DDBJ databases">
        <title>The genome of Rhizophagus clarus HR1 reveals common genetic basis of auxotrophy among arbuscular mycorrhizal fungi.</title>
        <authorList>
            <person name="Kobayashi Y."/>
        </authorList>
    </citation>
    <scope>NUCLEOTIDE SEQUENCE [LARGE SCALE GENOMIC DNA]</scope>
    <source>
        <strain evidence="1 2">HR1</strain>
    </source>
</reference>
<name>A0A2Z6SCG1_9GLOM</name>
<dbReference type="EMBL" id="BEXD01003826">
    <property type="protein sequence ID" value="GBC02389.1"/>
    <property type="molecule type" value="Genomic_DNA"/>
</dbReference>
<organism evidence="1 2">
    <name type="scientific">Rhizophagus clarus</name>
    <dbReference type="NCBI Taxonomy" id="94130"/>
    <lineage>
        <taxon>Eukaryota</taxon>
        <taxon>Fungi</taxon>
        <taxon>Fungi incertae sedis</taxon>
        <taxon>Mucoromycota</taxon>
        <taxon>Glomeromycotina</taxon>
        <taxon>Glomeromycetes</taxon>
        <taxon>Glomerales</taxon>
        <taxon>Glomeraceae</taxon>
        <taxon>Rhizophagus</taxon>
    </lineage>
</organism>
<accession>A0A2Z6SCG1</accession>
<keyword evidence="2" id="KW-1185">Reference proteome</keyword>
<protein>
    <submittedName>
        <fullName evidence="1">Uncharacterized protein</fullName>
    </submittedName>
</protein>
<sequence>MSTQITRGENETEFNITMSPVISNPKDLNDKNCKEFNVIIVGFIEFKGKVFQVPPSVEMSVTDLSTGTKLGNVNGDLELEQEIILNVNVPNGETFMTGNIKLYMQAGMIVRLKYDINGGTSSEILLTYNFKERDSLKVLSLFEIYEEKNCSELCIYIYIYMLIVRNKIDNIMSYYITED</sequence>
<dbReference type="AlphaFoldDB" id="A0A2Z6SCG1"/>
<comment type="caution">
    <text evidence="1">The sequence shown here is derived from an EMBL/GenBank/DDBJ whole genome shotgun (WGS) entry which is preliminary data.</text>
</comment>
<evidence type="ECO:0000313" key="1">
    <source>
        <dbReference type="EMBL" id="GBC02389.1"/>
    </source>
</evidence>
<gene>
    <name evidence="1" type="ORF">RclHR1_00460027</name>
</gene>
<dbReference type="Proteomes" id="UP000247702">
    <property type="component" value="Unassembled WGS sequence"/>
</dbReference>